<dbReference type="GO" id="GO:0032267">
    <property type="term" value="F:tRNA(Ile)-lysidine synthase activity"/>
    <property type="evidence" value="ECO:0007669"/>
    <property type="project" value="UniProtKB-EC"/>
</dbReference>
<dbReference type="GO" id="GO:0005737">
    <property type="term" value="C:cytoplasm"/>
    <property type="evidence" value="ECO:0007669"/>
    <property type="project" value="UniProtKB-SubCell"/>
</dbReference>
<comment type="similarity">
    <text evidence="8">Belongs to the tRNA(Ile)-lysidine synthase family.</text>
</comment>
<evidence type="ECO:0000256" key="5">
    <source>
        <dbReference type="ARBA" id="ARBA00022741"/>
    </source>
</evidence>
<evidence type="ECO:0000259" key="10">
    <source>
        <dbReference type="Pfam" id="PF09179"/>
    </source>
</evidence>
<dbReference type="PANTHER" id="PTHR43033">
    <property type="entry name" value="TRNA(ILE)-LYSIDINE SYNTHASE-RELATED"/>
    <property type="match status" value="1"/>
</dbReference>
<evidence type="ECO:0000256" key="2">
    <source>
        <dbReference type="ARBA" id="ARBA00022490"/>
    </source>
</evidence>
<comment type="function">
    <text evidence="8">Ligates lysine onto the cytidine present at position 34 of the AUA codon-specific tRNA(Ile) that contains the anticodon CAU, in an ATP-dependent manner. Cytidine is converted to lysidine, thus changing the amino acid specificity of the tRNA from methionine to isoleucine.</text>
</comment>
<keyword evidence="5 8" id="KW-0547">Nucleotide-binding</keyword>
<protein>
    <recommendedName>
        <fullName evidence="8">tRNA(Ile)-lysidine synthase</fullName>
        <ecNumber evidence="8">6.3.4.19</ecNumber>
    </recommendedName>
    <alternativeName>
        <fullName evidence="8">tRNA(Ile)-2-lysyl-cytidine synthase</fullName>
    </alternativeName>
    <alternativeName>
        <fullName evidence="8">tRNA(Ile)-lysidine synthetase</fullName>
    </alternativeName>
</protein>
<accession>A0A222FQN6</accession>
<dbReference type="PANTHER" id="PTHR43033:SF1">
    <property type="entry name" value="TRNA(ILE)-LYSIDINE SYNTHASE-RELATED"/>
    <property type="match status" value="1"/>
</dbReference>
<dbReference type="InterPro" id="IPR012795">
    <property type="entry name" value="tRNA_Ile_lys_synt_N"/>
</dbReference>
<evidence type="ECO:0000256" key="1">
    <source>
        <dbReference type="ARBA" id="ARBA00004496"/>
    </source>
</evidence>
<dbReference type="Pfam" id="PF09179">
    <property type="entry name" value="TilS"/>
    <property type="match status" value="1"/>
</dbReference>
<dbReference type="RefSeq" id="WP_094061705.1">
    <property type="nucleotide sequence ID" value="NZ_CP022530.1"/>
</dbReference>
<evidence type="ECO:0000256" key="7">
    <source>
        <dbReference type="ARBA" id="ARBA00048539"/>
    </source>
</evidence>
<evidence type="ECO:0000256" key="6">
    <source>
        <dbReference type="ARBA" id="ARBA00022840"/>
    </source>
</evidence>
<dbReference type="Gene3D" id="1.20.59.20">
    <property type="match status" value="1"/>
</dbReference>
<evidence type="ECO:0000259" key="9">
    <source>
        <dbReference type="Pfam" id="PF01171"/>
    </source>
</evidence>
<dbReference type="AlphaFoldDB" id="A0A222FQN6"/>
<dbReference type="InterPro" id="IPR011063">
    <property type="entry name" value="TilS/TtcA_N"/>
</dbReference>
<dbReference type="SUPFAM" id="SSF82829">
    <property type="entry name" value="MesJ substrate recognition domain-like"/>
    <property type="match status" value="1"/>
</dbReference>
<comment type="subcellular location">
    <subcellularLocation>
        <location evidence="1 8">Cytoplasm</location>
    </subcellularLocation>
</comment>
<evidence type="ECO:0000313" key="13">
    <source>
        <dbReference type="Proteomes" id="UP000202440"/>
    </source>
</evidence>
<keyword evidence="2 8" id="KW-0963">Cytoplasm</keyword>
<name>A0A222FQN6_9GAMM</name>
<dbReference type="InterPro" id="IPR014729">
    <property type="entry name" value="Rossmann-like_a/b/a_fold"/>
</dbReference>
<feature type="domain" description="tRNA(Ile)-lysidine/2-thiocytidine synthase N-terminal" evidence="9">
    <location>
        <begin position="25"/>
        <end position="198"/>
    </location>
</feature>
<evidence type="ECO:0000256" key="3">
    <source>
        <dbReference type="ARBA" id="ARBA00022598"/>
    </source>
</evidence>
<dbReference type="CDD" id="cd01992">
    <property type="entry name" value="TilS_N"/>
    <property type="match status" value="1"/>
</dbReference>
<keyword evidence="6 8" id="KW-0067">ATP-binding</keyword>
<keyword evidence="4 8" id="KW-0819">tRNA processing</keyword>
<dbReference type="Gene3D" id="3.40.50.620">
    <property type="entry name" value="HUPs"/>
    <property type="match status" value="1"/>
</dbReference>
<evidence type="ECO:0000259" key="11">
    <source>
        <dbReference type="Pfam" id="PF11734"/>
    </source>
</evidence>
<dbReference type="Pfam" id="PF01171">
    <property type="entry name" value="ATP_bind_3"/>
    <property type="match status" value="1"/>
</dbReference>
<evidence type="ECO:0000313" key="12">
    <source>
        <dbReference type="EMBL" id="ASP40543.1"/>
    </source>
</evidence>
<dbReference type="OrthoDB" id="9807403at2"/>
<dbReference type="InterPro" id="IPR015262">
    <property type="entry name" value="tRNA_Ile_lys_synt_subst-bd"/>
</dbReference>
<dbReference type="GO" id="GO:0006400">
    <property type="term" value="P:tRNA modification"/>
    <property type="evidence" value="ECO:0007669"/>
    <property type="project" value="UniProtKB-UniRule"/>
</dbReference>
<dbReference type="InterPro" id="IPR012796">
    <property type="entry name" value="Lysidine-tRNA-synth_C"/>
</dbReference>
<keyword evidence="3 8" id="KW-0436">Ligase</keyword>
<keyword evidence="13" id="KW-1185">Reference proteome</keyword>
<dbReference type="KEGG" id="bsan:CHH28_18535"/>
<dbReference type="GO" id="GO:0005524">
    <property type="term" value="F:ATP binding"/>
    <property type="evidence" value="ECO:0007669"/>
    <property type="project" value="UniProtKB-UniRule"/>
</dbReference>
<feature type="binding site" evidence="8">
    <location>
        <begin position="29"/>
        <end position="34"/>
    </location>
    <ligand>
        <name>ATP</name>
        <dbReference type="ChEBI" id="CHEBI:30616"/>
    </ligand>
</feature>
<comment type="catalytic activity">
    <reaction evidence="7 8">
        <text>cytidine(34) in tRNA(Ile2) + L-lysine + ATP = lysidine(34) in tRNA(Ile2) + AMP + diphosphate + H(+)</text>
        <dbReference type="Rhea" id="RHEA:43744"/>
        <dbReference type="Rhea" id="RHEA-COMP:10625"/>
        <dbReference type="Rhea" id="RHEA-COMP:10670"/>
        <dbReference type="ChEBI" id="CHEBI:15378"/>
        <dbReference type="ChEBI" id="CHEBI:30616"/>
        <dbReference type="ChEBI" id="CHEBI:32551"/>
        <dbReference type="ChEBI" id="CHEBI:33019"/>
        <dbReference type="ChEBI" id="CHEBI:82748"/>
        <dbReference type="ChEBI" id="CHEBI:83665"/>
        <dbReference type="ChEBI" id="CHEBI:456215"/>
        <dbReference type="EC" id="6.3.4.19"/>
    </reaction>
</comment>
<comment type="domain">
    <text evidence="8">The N-terminal region contains the highly conserved SGGXDS motif, predicted to be a P-loop motif involved in ATP binding.</text>
</comment>
<dbReference type="SUPFAM" id="SSF56037">
    <property type="entry name" value="PheT/TilS domain"/>
    <property type="match status" value="1"/>
</dbReference>
<dbReference type="InterPro" id="IPR012094">
    <property type="entry name" value="tRNA_Ile_lys_synt"/>
</dbReference>
<dbReference type="EMBL" id="CP022530">
    <property type="protein sequence ID" value="ASP40543.1"/>
    <property type="molecule type" value="Genomic_DNA"/>
</dbReference>
<sequence>MSWCSSSQQATLQWLQQAAPAGSLWVAYSGGLDSTVLLHWLVNSPLHARVKAIHVHHGLSPNADAWADHCQHLCAEWRVPFELYQVDLAAQHSGLEEAARNARYAVFADVLQAGDALLLGHHQDDQLETFAQRWIRGSGVHGLAAMRRQRSFAQAELLRPLLSCSREELHRYATEHALSWIEDESNTDICFTRNWWRNVGLPPIWQQFPHAKRSAARTVQRLQQDADVLTLLLQQQLLPLTEVSLWPGTLATCLRLDQLRQQPDSLHSYLVRLWWQQNNLPNLTDARLQDLLASVTGAADRQPAGELGEWRWQRHQQQLYVYRPQAVPDAWKLSGEQQQTISWAGGQLGLHGRVPEGAQVIPAKALQQRTFKPYGRPTRPLKKWWQSWQVPVWLRPLWPVLVDNEDQALAFASVGSSSCVAVELDHKIDFRWCR</sequence>
<dbReference type="HAMAP" id="MF_01161">
    <property type="entry name" value="tRNA_Ile_lys_synt"/>
    <property type="match status" value="1"/>
</dbReference>
<evidence type="ECO:0000256" key="4">
    <source>
        <dbReference type="ARBA" id="ARBA00022694"/>
    </source>
</evidence>
<dbReference type="NCBIfam" id="TIGR02432">
    <property type="entry name" value="lysidine_TilS_N"/>
    <property type="match status" value="1"/>
</dbReference>
<dbReference type="EC" id="6.3.4.19" evidence="8"/>
<feature type="domain" description="tRNA(Ile)-lysidine synthase substrate-binding" evidence="10">
    <location>
        <begin position="254"/>
        <end position="320"/>
    </location>
</feature>
<proteinExistence type="inferred from homology"/>
<dbReference type="Pfam" id="PF11734">
    <property type="entry name" value="TilS_C"/>
    <property type="match status" value="1"/>
</dbReference>
<dbReference type="NCBIfam" id="TIGR02433">
    <property type="entry name" value="lysidine_TilS_C"/>
    <property type="match status" value="1"/>
</dbReference>
<organism evidence="12 13">
    <name type="scientific">Bacterioplanes sanyensis</name>
    <dbReference type="NCBI Taxonomy" id="1249553"/>
    <lineage>
        <taxon>Bacteria</taxon>
        <taxon>Pseudomonadati</taxon>
        <taxon>Pseudomonadota</taxon>
        <taxon>Gammaproteobacteria</taxon>
        <taxon>Oceanospirillales</taxon>
        <taxon>Oceanospirillaceae</taxon>
        <taxon>Bacterioplanes</taxon>
    </lineage>
</organism>
<dbReference type="Proteomes" id="UP000202440">
    <property type="component" value="Chromosome"/>
</dbReference>
<evidence type="ECO:0000256" key="8">
    <source>
        <dbReference type="HAMAP-Rule" id="MF_01161"/>
    </source>
</evidence>
<dbReference type="SUPFAM" id="SSF52402">
    <property type="entry name" value="Adenine nucleotide alpha hydrolases-like"/>
    <property type="match status" value="1"/>
</dbReference>
<feature type="domain" description="Lysidine-tRNA(Ile) synthetase C-terminal" evidence="11">
    <location>
        <begin position="370"/>
        <end position="415"/>
    </location>
</feature>
<gene>
    <name evidence="8 12" type="primary">tilS</name>
    <name evidence="12" type="ORF">CHH28_18535</name>
</gene>
<reference evidence="12 13" key="1">
    <citation type="submission" date="2017-07" db="EMBL/GenBank/DDBJ databases">
        <title>Annotated genome sequence of Bacterioplanes sanyensis isolated from Red Sea.</title>
        <authorList>
            <person name="Rehman Z.U."/>
        </authorList>
    </citation>
    <scope>NUCLEOTIDE SEQUENCE [LARGE SCALE GENOMIC DNA]</scope>
    <source>
        <strain evidence="12 13">NV9</strain>
    </source>
</reference>